<keyword evidence="14" id="KW-1185">Reference proteome</keyword>
<dbReference type="GO" id="GO:0005524">
    <property type="term" value="F:ATP binding"/>
    <property type="evidence" value="ECO:0007669"/>
    <property type="project" value="UniProtKB-UniRule"/>
</dbReference>
<feature type="compositionally biased region" description="Basic and acidic residues" evidence="11">
    <location>
        <begin position="318"/>
        <end position="332"/>
    </location>
</feature>
<proteinExistence type="inferred from homology"/>
<keyword evidence="5 10" id="KW-0547">Nucleotide-binding</keyword>
<feature type="binding site" evidence="10">
    <location>
        <position position="705"/>
    </location>
    <ligand>
        <name>ATP</name>
        <dbReference type="ChEBI" id="CHEBI:30616"/>
    </ligand>
</feature>
<dbReference type="FunFam" id="1.10.510.10:FF:000440">
    <property type="entry name" value="Serine/threonine-protein kinase bur1"/>
    <property type="match status" value="1"/>
</dbReference>
<dbReference type="PANTHER" id="PTHR24056:SF546">
    <property type="entry name" value="CYCLIN-DEPENDENT KINASE 12"/>
    <property type="match status" value="1"/>
</dbReference>
<dbReference type="OrthoDB" id="204883at2759"/>
<evidence type="ECO:0000256" key="5">
    <source>
        <dbReference type="ARBA" id="ARBA00022741"/>
    </source>
</evidence>
<comment type="caution">
    <text evidence="13">The sequence shown here is derived from an EMBL/GenBank/DDBJ whole genome shotgun (WGS) entry which is preliminary data.</text>
</comment>
<dbReference type="Gene3D" id="1.10.510.10">
    <property type="entry name" value="Transferase(Phosphotransferase) domain 1"/>
    <property type="match status" value="1"/>
</dbReference>
<feature type="compositionally biased region" description="Low complexity" evidence="11">
    <location>
        <begin position="370"/>
        <end position="382"/>
    </location>
</feature>
<feature type="compositionally biased region" description="Basic and acidic residues" evidence="11">
    <location>
        <begin position="992"/>
        <end position="1037"/>
    </location>
</feature>
<dbReference type="SUPFAM" id="SSF56112">
    <property type="entry name" value="Protein kinase-like (PK-like)"/>
    <property type="match status" value="1"/>
</dbReference>
<evidence type="ECO:0000256" key="2">
    <source>
        <dbReference type="ARBA" id="ARBA00012425"/>
    </source>
</evidence>
<comment type="similarity">
    <text evidence="1">Belongs to the protein kinase superfamily. CMGC Ser/Thr protein kinase family. CDC2/CDKX subfamily.</text>
</comment>
<feature type="compositionally biased region" description="Basic residues" evidence="11">
    <location>
        <begin position="57"/>
        <end position="76"/>
    </location>
</feature>
<keyword evidence="7 10" id="KW-0067">ATP-binding</keyword>
<feature type="region of interest" description="Disordered" evidence="11">
    <location>
        <begin position="1"/>
        <end position="647"/>
    </location>
</feature>
<keyword evidence="4" id="KW-0808">Transferase</keyword>
<evidence type="ECO:0000256" key="6">
    <source>
        <dbReference type="ARBA" id="ARBA00022777"/>
    </source>
</evidence>
<dbReference type="SMART" id="SM00220">
    <property type="entry name" value="S_TKc"/>
    <property type="match status" value="1"/>
</dbReference>
<feature type="domain" description="Protein kinase" evidence="12">
    <location>
        <begin position="676"/>
        <end position="961"/>
    </location>
</feature>
<dbReference type="GO" id="GO:0030332">
    <property type="term" value="F:cyclin binding"/>
    <property type="evidence" value="ECO:0007669"/>
    <property type="project" value="TreeGrafter"/>
</dbReference>
<feature type="compositionally biased region" description="Basic and acidic residues" evidence="11">
    <location>
        <begin position="15"/>
        <end position="30"/>
    </location>
</feature>
<dbReference type="STRING" id="490622.A0A395NCK4"/>
<dbReference type="Gene3D" id="3.30.200.20">
    <property type="entry name" value="Phosphorylase Kinase, domain 1"/>
    <property type="match status" value="1"/>
</dbReference>
<dbReference type="PROSITE" id="PS00108">
    <property type="entry name" value="PROTEIN_KINASE_ST"/>
    <property type="match status" value="1"/>
</dbReference>
<organism evidence="13 14">
    <name type="scientific">Trichoderma arundinaceum</name>
    <dbReference type="NCBI Taxonomy" id="490622"/>
    <lineage>
        <taxon>Eukaryota</taxon>
        <taxon>Fungi</taxon>
        <taxon>Dikarya</taxon>
        <taxon>Ascomycota</taxon>
        <taxon>Pezizomycotina</taxon>
        <taxon>Sordariomycetes</taxon>
        <taxon>Hypocreomycetidae</taxon>
        <taxon>Hypocreales</taxon>
        <taxon>Hypocreaceae</taxon>
        <taxon>Trichoderma</taxon>
    </lineage>
</organism>
<dbReference type="GO" id="GO:0004693">
    <property type="term" value="F:cyclin-dependent protein serine/threonine kinase activity"/>
    <property type="evidence" value="ECO:0007669"/>
    <property type="project" value="UniProtKB-EC"/>
</dbReference>
<feature type="compositionally biased region" description="Basic and acidic residues" evidence="11">
    <location>
        <begin position="77"/>
        <end position="115"/>
    </location>
</feature>
<evidence type="ECO:0000256" key="10">
    <source>
        <dbReference type="PROSITE-ProRule" id="PRU10141"/>
    </source>
</evidence>
<dbReference type="GO" id="GO:0008024">
    <property type="term" value="C:cyclin/CDK positive transcription elongation factor complex"/>
    <property type="evidence" value="ECO:0007669"/>
    <property type="project" value="TreeGrafter"/>
</dbReference>
<sequence length="1052" mass="117878">MGQTTSPPRRPRHAAMRDDGGSYDYRERPRSGRGVTSSDRPGSPPHGARHSSDYGSRQHHRPRDPAPAHHRHRSRDRSRDYARRERPASSRPHADSEDLIPRYRESKARSSEAKARTTRSSRSRSRSRERDRGGLGSPSSSKRHRSRSRSRSRSLSPSRRKRYKKAHSPPPRGPDQGPKAESKRRRHHSADRRSPSPRRHRSSHKSPTRPDDARRHSRRRSPSRSPARSEAEARQSRRDSRHHHKPEAPRSPSRHRSPLHSSGRHPFSGRRDSQSRVGEPTLTVRTATDDRSRVDSDYRSANREPRPRSPQAHRDRKRGQDFPEPHYTSRSDLDDDMTSRSSYRGGYNPAYSHQSHHSNDPRGFSQSPQNSGSFHNSPSPSSYGAGRSGWNGHQYSPQQQYPPQYAHSSGNYAAGGPPQNGSQNHYHASSLHSPPYAAPTGPQAGYRGGHRGGGFRGASFVSRGGYRGSGFKSTSRNPTSQAPPPPPPPPPRGNGLPSDEDEDRRSNAAVEADVGVGEDVDVTDAQENAALHPSDDPPSAPSNHASKPKDDVEAPSQPPPKLASGGGKFSFAFKPSSKPTPAAPKPEISQKFNAAPPRREPVQTQTTNRDREPPPSAPTEPSSARSRREFRNPPPEGPKLAAPRTRKVTKLMKRLKLRPTLPEDLIESESVFFRKPGNESVVGSGTYGKVFKGLNVYTKGLVALKRIRMEGERDGFPVTAVREIKLLQSLRHTNIVNLQEVMVEKNDCFMVFEYLSHDLTGLLNHPSFTLDPAQKKHLAKQLFEGLDYLHERGVLHRDIKAANILVSSEGILKLADFGLARFYAKRHQLDYTNRVITIWYRSPELLLGETKYTAAVDVWSAACVMVEIFTRHAIFAGDGTELSQLDKIYNILGTPTRQDWPGITDMAWFELLRPTAKRKNVFAEKYRDRVSPAAFDLLQSMFCYDPVKRPTAAVVLQHSYFTTEEPLPTQAVELANIGGDWHEFESKALRKENERRDREARKAAKDGAREKEKKRVTESHDRERSAKRIHVDQKSMDSRGGTATAAATATKE</sequence>
<comment type="catalytic activity">
    <reaction evidence="9">
        <text>L-seryl-[protein] + ATP = O-phospho-L-seryl-[protein] + ADP + H(+)</text>
        <dbReference type="Rhea" id="RHEA:17989"/>
        <dbReference type="Rhea" id="RHEA-COMP:9863"/>
        <dbReference type="Rhea" id="RHEA-COMP:11604"/>
        <dbReference type="ChEBI" id="CHEBI:15378"/>
        <dbReference type="ChEBI" id="CHEBI:29999"/>
        <dbReference type="ChEBI" id="CHEBI:30616"/>
        <dbReference type="ChEBI" id="CHEBI:83421"/>
        <dbReference type="ChEBI" id="CHEBI:456216"/>
        <dbReference type="EC" id="2.7.11.22"/>
    </reaction>
</comment>
<keyword evidence="6 13" id="KW-0418">Kinase</keyword>
<dbReference type="InterPro" id="IPR011009">
    <property type="entry name" value="Kinase-like_dom_sf"/>
</dbReference>
<feature type="compositionally biased region" description="Low complexity" evidence="11">
    <location>
        <begin position="1042"/>
        <end position="1052"/>
    </location>
</feature>
<feature type="compositionally biased region" description="Basic residues" evidence="11">
    <location>
        <begin position="116"/>
        <end position="125"/>
    </location>
</feature>
<dbReference type="CDD" id="cd07840">
    <property type="entry name" value="STKc_CDK9_like"/>
    <property type="match status" value="1"/>
</dbReference>
<accession>A0A395NCK4</accession>
<dbReference type="Proteomes" id="UP000266272">
    <property type="component" value="Unassembled WGS sequence"/>
</dbReference>
<name>A0A395NCK4_TRIAR</name>
<feature type="compositionally biased region" description="Basic and acidic residues" evidence="11">
    <location>
        <begin position="227"/>
        <end position="238"/>
    </location>
</feature>
<evidence type="ECO:0000256" key="4">
    <source>
        <dbReference type="ARBA" id="ARBA00022679"/>
    </source>
</evidence>
<dbReference type="PROSITE" id="PS00107">
    <property type="entry name" value="PROTEIN_KINASE_ATP"/>
    <property type="match status" value="1"/>
</dbReference>
<feature type="region of interest" description="Disordered" evidence="11">
    <location>
        <begin position="992"/>
        <end position="1052"/>
    </location>
</feature>
<evidence type="ECO:0000256" key="1">
    <source>
        <dbReference type="ARBA" id="ARBA00006485"/>
    </source>
</evidence>
<dbReference type="PANTHER" id="PTHR24056">
    <property type="entry name" value="CELL DIVISION PROTEIN KINASE"/>
    <property type="match status" value="1"/>
</dbReference>
<dbReference type="Pfam" id="PF00069">
    <property type="entry name" value="Pkinase"/>
    <property type="match status" value="1"/>
</dbReference>
<evidence type="ECO:0000256" key="9">
    <source>
        <dbReference type="ARBA" id="ARBA00048367"/>
    </source>
</evidence>
<dbReference type="GO" id="GO:0032968">
    <property type="term" value="P:positive regulation of transcription elongation by RNA polymerase II"/>
    <property type="evidence" value="ECO:0007669"/>
    <property type="project" value="TreeGrafter"/>
</dbReference>
<evidence type="ECO:0000313" key="13">
    <source>
        <dbReference type="EMBL" id="RFU73537.1"/>
    </source>
</evidence>
<evidence type="ECO:0000256" key="11">
    <source>
        <dbReference type="SAM" id="MobiDB-lite"/>
    </source>
</evidence>
<dbReference type="InterPro" id="IPR000719">
    <property type="entry name" value="Prot_kinase_dom"/>
</dbReference>
<dbReference type="InterPro" id="IPR008271">
    <property type="entry name" value="Ser/Thr_kinase_AS"/>
</dbReference>
<gene>
    <name evidence="13" type="ORF">TARUN_8722</name>
</gene>
<dbReference type="EMBL" id="PXOA01000638">
    <property type="protein sequence ID" value="RFU73537.1"/>
    <property type="molecule type" value="Genomic_DNA"/>
</dbReference>
<dbReference type="InterPro" id="IPR017441">
    <property type="entry name" value="Protein_kinase_ATP_BS"/>
</dbReference>
<evidence type="ECO:0000259" key="12">
    <source>
        <dbReference type="PROSITE" id="PS50011"/>
    </source>
</evidence>
<evidence type="ECO:0000256" key="3">
    <source>
        <dbReference type="ARBA" id="ARBA00022527"/>
    </source>
</evidence>
<comment type="catalytic activity">
    <reaction evidence="8">
        <text>L-threonyl-[protein] + ATP = O-phospho-L-threonyl-[protein] + ADP + H(+)</text>
        <dbReference type="Rhea" id="RHEA:46608"/>
        <dbReference type="Rhea" id="RHEA-COMP:11060"/>
        <dbReference type="Rhea" id="RHEA-COMP:11605"/>
        <dbReference type="ChEBI" id="CHEBI:15378"/>
        <dbReference type="ChEBI" id="CHEBI:30013"/>
        <dbReference type="ChEBI" id="CHEBI:30616"/>
        <dbReference type="ChEBI" id="CHEBI:61977"/>
        <dbReference type="ChEBI" id="CHEBI:456216"/>
        <dbReference type="EC" id="2.7.11.22"/>
    </reaction>
</comment>
<dbReference type="GO" id="GO:0008353">
    <property type="term" value="F:RNA polymerase II CTD heptapeptide repeat kinase activity"/>
    <property type="evidence" value="ECO:0007669"/>
    <property type="project" value="TreeGrafter"/>
</dbReference>
<evidence type="ECO:0000256" key="7">
    <source>
        <dbReference type="ARBA" id="ARBA00022840"/>
    </source>
</evidence>
<feature type="compositionally biased region" description="Basic residues" evidence="11">
    <location>
        <begin position="182"/>
        <end position="207"/>
    </location>
</feature>
<dbReference type="AlphaFoldDB" id="A0A395NCK4"/>
<feature type="compositionally biased region" description="Pro residues" evidence="11">
    <location>
        <begin position="481"/>
        <end position="492"/>
    </location>
</feature>
<dbReference type="InterPro" id="IPR050108">
    <property type="entry name" value="CDK"/>
</dbReference>
<feature type="compositionally biased region" description="Basic residues" evidence="11">
    <location>
        <begin position="141"/>
        <end position="167"/>
    </location>
</feature>
<protein>
    <recommendedName>
        <fullName evidence="2">cyclin-dependent kinase</fullName>
        <ecNumber evidence="2">2.7.11.22</ecNumber>
    </recommendedName>
</protein>
<dbReference type="PROSITE" id="PS50011">
    <property type="entry name" value="PROTEIN_KINASE_DOM"/>
    <property type="match status" value="1"/>
</dbReference>
<reference evidence="13 14" key="1">
    <citation type="journal article" date="2018" name="PLoS Pathog.">
        <title>Evolution of structural diversity of trichothecenes, a family of toxins produced by plant pathogenic and entomopathogenic fungi.</title>
        <authorList>
            <person name="Proctor R.H."/>
            <person name="McCormick S.P."/>
            <person name="Kim H.S."/>
            <person name="Cardoza R.E."/>
            <person name="Stanley A.M."/>
            <person name="Lindo L."/>
            <person name="Kelly A."/>
            <person name="Brown D.W."/>
            <person name="Lee T."/>
            <person name="Vaughan M.M."/>
            <person name="Alexander N.J."/>
            <person name="Busman M."/>
            <person name="Gutierrez S."/>
        </authorList>
    </citation>
    <scope>NUCLEOTIDE SEQUENCE [LARGE SCALE GENOMIC DNA]</scope>
    <source>
        <strain evidence="13 14">IBT 40837</strain>
    </source>
</reference>
<feature type="compositionally biased region" description="Polar residues" evidence="11">
    <location>
        <begin position="471"/>
        <end position="480"/>
    </location>
</feature>
<keyword evidence="3" id="KW-0723">Serine/threonine-protein kinase</keyword>
<dbReference type="FunFam" id="3.30.200.20:FF:000270">
    <property type="entry name" value="Serine/threonine-protein kinase bur1"/>
    <property type="match status" value="1"/>
</dbReference>
<dbReference type="EC" id="2.7.11.22" evidence="2"/>
<evidence type="ECO:0000256" key="8">
    <source>
        <dbReference type="ARBA" id="ARBA00047811"/>
    </source>
</evidence>
<feature type="compositionally biased region" description="Basic and acidic residues" evidence="11">
    <location>
        <begin position="287"/>
        <end position="307"/>
    </location>
</feature>
<feature type="compositionally biased region" description="Low complexity" evidence="11">
    <location>
        <begin position="394"/>
        <end position="405"/>
    </location>
</feature>
<feature type="compositionally biased region" description="Polar residues" evidence="11">
    <location>
        <begin position="419"/>
        <end position="432"/>
    </location>
</feature>
<evidence type="ECO:0000313" key="14">
    <source>
        <dbReference type="Proteomes" id="UP000266272"/>
    </source>
</evidence>